<dbReference type="RefSeq" id="YP_009220051.1">
    <property type="nucleotide sequence ID" value="NC_029028.1"/>
</dbReference>
<evidence type="ECO:0000313" key="1">
    <source>
        <dbReference type="EMBL" id="AKA60947.1"/>
    </source>
</evidence>
<evidence type="ECO:0000313" key="2">
    <source>
        <dbReference type="Proteomes" id="UP000033023"/>
    </source>
</evidence>
<dbReference type="KEGG" id="vg:26646312"/>
<reference evidence="2" key="2">
    <citation type="submission" date="2015-01" db="EMBL/GenBank/DDBJ databases">
        <title>Complete sequence of three novel 9g-like phages.</title>
        <authorList>
            <person name="Carstens A.B."/>
            <person name="Hansen L.H."/>
            <person name="Kot W."/>
        </authorList>
    </citation>
    <scope>NUCLEOTIDE SEQUENCE [LARGE SCALE GENOMIC DNA]</scope>
</reference>
<dbReference type="Proteomes" id="UP000033023">
    <property type="component" value="Segment"/>
</dbReference>
<sequence>MNIGRRASTNKTCLFVCNHGDEIVGIEAHRCGWNVIKRLANKKFKFRRKGQEVTISVFHIEKPEVAKRAIDTCVAKYNIKDRKIYHNDIIGLILGDK</sequence>
<keyword evidence="2" id="KW-1185">Reference proteome</keyword>
<accession>A0A0E3GMJ1</accession>
<name>A0A0E3GMJ1_9CAUD</name>
<dbReference type="EMBL" id="KP719132">
    <property type="protein sequence ID" value="AKA60947.1"/>
    <property type="molecule type" value="Genomic_DNA"/>
</dbReference>
<organism evidence="1 2">
    <name type="scientific">Enterobacteria phage JenP1</name>
    <dbReference type="NCBI Taxonomy" id="1610837"/>
    <lineage>
        <taxon>Viruses</taxon>
        <taxon>Duplodnaviria</taxon>
        <taxon>Heunggongvirae</taxon>
        <taxon>Uroviricota</taxon>
        <taxon>Caudoviricetes</taxon>
        <taxon>Queuovirinae</taxon>
        <taxon>Nonagvirus</taxon>
        <taxon>Nonagvirus JenP1</taxon>
    </lineage>
</organism>
<reference evidence="1 2" key="1">
    <citation type="journal article" date="2015" name="Genome Announc.">
        <title>Complete Genome Sequences of Four Novel Escherichia coli Bacteriophages Belonging to New Phage Groups.</title>
        <authorList>
            <person name="Carstens A.B."/>
            <person name="Kot W."/>
            <person name="Hansen L.H."/>
        </authorList>
    </citation>
    <scope>NUCLEOTIDE SEQUENCE [LARGE SCALE GENOMIC DNA]</scope>
</reference>
<proteinExistence type="predicted"/>
<protein>
    <submittedName>
        <fullName evidence="1">Uncharacterized protein</fullName>
    </submittedName>
</protein>
<dbReference type="GeneID" id="26646312"/>